<dbReference type="PANTHER" id="PTHR10815">
    <property type="entry name" value="METHYLATED-DNA--PROTEIN-CYSTEINE METHYLTRANSFERASE"/>
    <property type="match status" value="1"/>
</dbReference>
<dbReference type="PANTHER" id="PTHR10815:SF5">
    <property type="entry name" value="METHYLATED-DNA--PROTEIN-CYSTEINE METHYLTRANSFERASE"/>
    <property type="match status" value="1"/>
</dbReference>
<evidence type="ECO:0000259" key="11">
    <source>
        <dbReference type="Pfam" id="PF02870"/>
    </source>
</evidence>
<dbReference type="InterPro" id="IPR014048">
    <property type="entry name" value="MethylDNA_cys_MeTrfase_DNA-bd"/>
</dbReference>
<dbReference type="Proteomes" id="UP000070299">
    <property type="component" value="Unassembled WGS sequence"/>
</dbReference>
<evidence type="ECO:0000256" key="9">
    <source>
        <dbReference type="HAMAP-Rule" id="MF_00772"/>
    </source>
</evidence>
<evidence type="ECO:0000256" key="7">
    <source>
        <dbReference type="ARBA" id="ARBA00023204"/>
    </source>
</evidence>
<dbReference type="GO" id="GO:0003908">
    <property type="term" value="F:methylated-DNA-[protein]-cysteine S-methyltransferase activity"/>
    <property type="evidence" value="ECO:0007669"/>
    <property type="project" value="UniProtKB-UniRule"/>
</dbReference>
<feature type="domain" description="Methylguanine DNA methyltransferase ribonuclease-like" evidence="11">
    <location>
        <begin position="10"/>
        <end position="68"/>
    </location>
</feature>
<evidence type="ECO:0000256" key="6">
    <source>
        <dbReference type="ARBA" id="ARBA00022763"/>
    </source>
</evidence>
<accession>A0A136A321</accession>
<dbReference type="Gene3D" id="3.30.160.70">
    <property type="entry name" value="Methylated DNA-protein cysteine methyltransferase domain"/>
    <property type="match status" value="1"/>
</dbReference>
<dbReference type="RefSeq" id="WP_068372502.1">
    <property type="nucleotide sequence ID" value="NZ_LSNE01000003.1"/>
</dbReference>
<dbReference type="OrthoDB" id="9811249at2"/>
<keyword evidence="5 9" id="KW-0808">Transferase</keyword>
<evidence type="ECO:0000259" key="10">
    <source>
        <dbReference type="Pfam" id="PF01035"/>
    </source>
</evidence>
<dbReference type="PROSITE" id="PS00374">
    <property type="entry name" value="MGMT"/>
    <property type="match status" value="1"/>
</dbReference>
<keyword evidence="13" id="KW-1185">Reference proteome</keyword>
<dbReference type="InterPro" id="IPR036631">
    <property type="entry name" value="MGMT_N_sf"/>
</dbReference>
<dbReference type="InterPro" id="IPR023546">
    <property type="entry name" value="MGMT"/>
</dbReference>
<keyword evidence="4 9" id="KW-0489">Methyltransferase</keyword>
<comment type="catalytic activity">
    <reaction evidence="1 9">
        <text>a 4-O-methyl-thymidine in DNA + L-cysteinyl-[protein] = a thymidine in DNA + S-methyl-L-cysteinyl-[protein]</text>
        <dbReference type="Rhea" id="RHEA:53428"/>
        <dbReference type="Rhea" id="RHEA-COMP:10131"/>
        <dbReference type="Rhea" id="RHEA-COMP:10132"/>
        <dbReference type="Rhea" id="RHEA-COMP:13555"/>
        <dbReference type="Rhea" id="RHEA-COMP:13556"/>
        <dbReference type="ChEBI" id="CHEBI:29950"/>
        <dbReference type="ChEBI" id="CHEBI:82612"/>
        <dbReference type="ChEBI" id="CHEBI:137386"/>
        <dbReference type="ChEBI" id="CHEBI:137387"/>
        <dbReference type="EC" id="2.1.1.63"/>
    </reaction>
</comment>
<sequence length="160" mass="17715">MNIRSQFIDYLQSPLGLLEIQASIQHLEAIKFVSDYSLPTNPNVVTSKTKEQLTEYFAGSRQRFTLPLGAKGTQFQQQVWQQLLKIPYGTTCSYSHIAQAMQNPKAVRAVGAANGRNPLTIVVPCHRVIGADGSLTGYAWGTSIKAALLQHEQTHKYPKS</sequence>
<dbReference type="InterPro" id="IPR036388">
    <property type="entry name" value="WH-like_DNA-bd_sf"/>
</dbReference>
<comment type="subcellular location">
    <subcellularLocation>
        <location evidence="9">Cytoplasm</location>
    </subcellularLocation>
</comment>
<dbReference type="Pfam" id="PF01035">
    <property type="entry name" value="DNA_binding_1"/>
    <property type="match status" value="1"/>
</dbReference>
<dbReference type="STRING" id="1799789.AX660_06280"/>
<dbReference type="SUPFAM" id="SSF46767">
    <property type="entry name" value="Methylated DNA-protein cysteine methyltransferase, C-terminal domain"/>
    <property type="match status" value="1"/>
</dbReference>
<dbReference type="EC" id="2.1.1.63" evidence="9"/>
<dbReference type="InterPro" id="IPR001497">
    <property type="entry name" value="MethylDNA_cys_MeTrfase_AS"/>
</dbReference>
<dbReference type="EMBL" id="LSNE01000003">
    <property type="protein sequence ID" value="KXI29649.1"/>
    <property type="molecule type" value="Genomic_DNA"/>
</dbReference>
<evidence type="ECO:0000256" key="8">
    <source>
        <dbReference type="ARBA" id="ARBA00049348"/>
    </source>
</evidence>
<comment type="caution">
    <text evidence="12">The sequence shown here is derived from an EMBL/GenBank/DDBJ whole genome shotgun (WGS) entry which is preliminary data.</text>
</comment>
<dbReference type="SUPFAM" id="SSF53155">
    <property type="entry name" value="Methylated DNA-protein cysteine methyltransferase domain"/>
    <property type="match status" value="1"/>
</dbReference>
<comment type="similarity">
    <text evidence="2 9">Belongs to the MGMT family.</text>
</comment>
<dbReference type="Gene3D" id="1.10.10.10">
    <property type="entry name" value="Winged helix-like DNA-binding domain superfamily/Winged helix DNA-binding domain"/>
    <property type="match status" value="1"/>
</dbReference>
<evidence type="ECO:0000256" key="1">
    <source>
        <dbReference type="ARBA" id="ARBA00001286"/>
    </source>
</evidence>
<dbReference type="GO" id="GO:0032259">
    <property type="term" value="P:methylation"/>
    <property type="evidence" value="ECO:0007669"/>
    <property type="project" value="UniProtKB-KW"/>
</dbReference>
<dbReference type="HAMAP" id="MF_00772">
    <property type="entry name" value="OGT"/>
    <property type="match status" value="1"/>
</dbReference>
<proteinExistence type="inferred from homology"/>
<name>A0A136A321_9ALTE</name>
<evidence type="ECO:0000313" key="12">
    <source>
        <dbReference type="EMBL" id="KXI29649.1"/>
    </source>
</evidence>
<dbReference type="CDD" id="cd06445">
    <property type="entry name" value="ATase"/>
    <property type="match status" value="1"/>
</dbReference>
<evidence type="ECO:0000256" key="2">
    <source>
        <dbReference type="ARBA" id="ARBA00008711"/>
    </source>
</evidence>
<dbReference type="FunFam" id="1.10.10.10:FF:000214">
    <property type="entry name" value="Methylated-DNA--protein-cysteine methyltransferase"/>
    <property type="match status" value="1"/>
</dbReference>
<dbReference type="InterPro" id="IPR008332">
    <property type="entry name" value="MethylG_MeTrfase_N"/>
</dbReference>
<comment type="miscellaneous">
    <text evidence="9">This enzyme catalyzes only one turnover and therefore is not strictly catalytic. According to one definition, an enzyme is a biocatalyst that acts repeatedly and over many reaction cycles.</text>
</comment>
<comment type="catalytic activity">
    <reaction evidence="8 9">
        <text>a 6-O-methyl-2'-deoxyguanosine in DNA + L-cysteinyl-[protein] = S-methyl-L-cysteinyl-[protein] + a 2'-deoxyguanosine in DNA</text>
        <dbReference type="Rhea" id="RHEA:24000"/>
        <dbReference type="Rhea" id="RHEA-COMP:10131"/>
        <dbReference type="Rhea" id="RHEA-COMP:10132"/>
        <dbReference type="Rhea" id="RHEA-COMP:11367"/>
        <dbReference type="Rhea" id="RHEA-COMP:11368"/>
        <dbReference type="ChEBI" id="CHEBI:29950"/>
        <dbReference type="ChEBI" id="CHEBI:82612"/>
        <dbReference type="ChEBI" id="CHEBI:85445"/>
        <dbReference type="ChEBI" id="CHEBI:85448"/>
        <dbReference type="EC" id="2.1.1.63"/>
    </reaction>
</comment>
<protein>
    <recommendedName>
        <fullName evidence="9">Methylated-DNA--protein-cysteine methyltransferase</fullName>
        <ecNumber evidence="9">2.1.1.63</ecNumber>
    </recommendedName>
    <alternativeName>
        <fullName evidence="9">6-O-methylguanine-DNA methyltransferase</fullName>
        <shortName evidence="9">MGMT</shortName>
    </alternativeName>
    <alternativeName>
        <fullName evidence="9">O-6-methylguanine-DNA-alkyltransferase</fullName>
    </alternativeName>
</protein>
<dbReference type="GO" id="GO:0005737">
    <property type="term" value="C:cytoplasm"/>
    <property type="evidence" value="ECO:0007669"/>
    <property type="project" value="UniProtKB-SubCell"/>
</dbReference>
<keyword evidence="3 9" id="KW-0963">Cytoplasm</keyword>
<dbReference type="AlphaFoldDB" id="A0A136A321"/>
<evidence type="ECO:0000256" key="4">
    <source>
        <dbReference type="ARBA" id="ARBA00022603"/>
    </source>
</evidence>
<keyword evidence="6 9" id="KW-0227">DNA damage</keyword>
<feature type="domain" description="Methylated-DNA-[protein]-cysteine S-methyltransferase DNA binding" evidence="10">
    <location>
        <begin position="74"/>
        <end position="153"/>
    </location>
</feature>
<dbReference type="NCBIfam" id="TIGR00589">
    <property type="entry name" value="ogt"/>
    <property type="match status" value="1"/>
</dbReference>
<reference evidence="13" key="1">
    <citation type="submission" date="2016-02" db="EMBL/GenBank/DDBJ databases">
        <authorList>
            <person name="Schultz-Johansen M."/>
            <person name="Glaring M.A."/>
            <person name="Bech P.K."/>
            <person name="Stougaard P."/>
        </authorList>
    </citation>
    <scope>NUCLEOTIDE SEQUENCE [LARGE SCALE GENOMIC DNA]</scope>
    <source>
        <strain evidence="13">S66</strain>
    </source>
</reference>
<organism evidence="12 13">
    <name type="scientific">Paraglaciecola hydrolytica</name>
    <dbReference type="NCBI Taxonomy" id="1799789"/>
    <lineage>
        <taxon>Bacteria</taxon>
        <taxon>Pseudomonadati</taxon>
        <taxon>Pseudomonadota</taxon>
        <taxon>Gammaproteobacteria</taxon>
        <taxon>Alteromonadales</taxon>
        <taxon>Alteromonadaceae</taxon>
        <taxon>Paraglaciecola</taxon>
    </lineage>
</organism>
<dbReference type="InterPro" id="IPR036217">
    <property type="entry name" value="MethylDNA_cys_MeTrfase_DNAb"/>
</dbReference>
<evidence type="ECO:0000256" key="5">
    <source>
        <dbReference type="ARBA" id="ARBA00022679"/>
    </source>
</evidence>
<dbReference type="GO" id="GO:0006307">
    <property type="term" value="P:DNA alkylation repair"/>
    <property type="evidence" value="ECO:0007669"/>
    <property type="project" value="UniProtKB-UniRule"/>
</dbReference>
<evidence type="ECO:0000313" key="13">
    <source>
        <dbReference type="Proteomes" id="UP000070299"/>
    </source>
</evidence>
<gene>
    <name evidence="12" type="ORF">AX660_06280</name>
</gene>
<comment type="function">
    <text evidence="9">Involved in the cellular defense against the biological effects of O6-methylguanine (O6-MeG) and O4-methylthymine (O4-MeT) in DNA. Repairs the methylated nucleobase in DNA by stoichiometrically transferring the methyl group to a cysteine residue in the enzyme. This is a suicide reaction: the enzyme is irreversibly inactivated.</text>
</comment>
<keyword evidence="7 9" id="KW-0234">DNA repair</keyword>
<feature type="active site" description="Nucleophile; methyl group acceptor" evidence="9">
    <location>
        <position position="125"/>
    </location>
</feature>
<dbReference type="Pfam" id="PF02870">
    <property type="entry name" value="Methyltransf_1N"/>
    <property type="match status" value="1"/>
</dbReference>
<evidence type="ECO:0000256" key="3">
    <source>
        <dbReference type="ARBA" id="ARBA00022490"/>
    </source>
</evidence>